<sequence length="339" mass="37428">MSAASVTSIGRGSSAVSQTTKTRIRTYYRSKCLVCGYPVEDVLEVAHIFAKTDRTDSQVRAFKEWSPEQLRHFNKNNPENLLLLCPNHHQEHGIPDPGQRLPFEELKDKGFEYVPLTVPYYLEIHNSTTDRPAPFLFDSPGGLPLSDSPVEVPLYPLLAMSYQILNNFTRYDIPCVNIARDEVTRLVNLYRWKLIAPPVNTTRIMRALSVQSQLDNHLANYPPGTQPGHNTSTSLPSIPEASQPGTGMVDHGGAMVDNLAGGPSSSLLMPSDRCGGLTMDGPVVVDASDDDEDDPPVTPAILLSRLRWHWQPVKLDHPDLGSMRFATSSDFVTPSGQLA</sequence>
<accession>A0A0C3Q5Z4</accession>
<feature type="compositionally biased region" description="Polar residues" evidence="1">
    <location>
        <begin position="227"/>
        <end position="236"/>
    </location>
</feature>
<evidence type="ECO:0000313" key="3">
    <source>
        <dbReference type="EMBL" id="KIO18609.1"/>
    </source>
</evidence>
<protein>
    <recommendedName>
        <fullName evidence="2">HNH nuclease domain-containing protein</fullName>
    </recommendedName>
</protein>
<evidence type="ECO:0000313" key="4">
    <source>
        <dbReference type="Proteomes" id="UP000054248"/>
    </source>
</evidence>
<evidence type="ECO:0000256" key="1">
    <source>
        <dbReference type="SAM" id="MobiDB-lite"/>
    </source>
</evidence>
<dbReference type="AlphaFoldDB" id="A0A0C3Q5Z4"/>
<proteinExistence type="predicted"/>
<gene>
    <name evidence="3" type="ORF">M407DRAFT_31750</name>
</gene>
<evidence type="ECO:0000259" key="2">
    <source>
        <dbReference type="Pfam" id="PF13391"/>
    </source>
</evidence>
<dbReference type="EMBL" id="KN823274">
    <property type="protein sequence ID" value="KIO18609.1"/>
    <property type="molecule type" value="Genomic_DNA"/>
</dbReference>
<dbReference type="Proteomes" id="UP000054248">
    <property type="component" value="Unassembled WGS sequence"/>
</dbReference>
<feature type="domain" description="HNH nuclease" evidence="2">
    <location>
        <begin position="32"/>
        <end position="92"/>
    </location>
</feature>
<organism evidence="3 4">
    <name type="scientific">Tulasnella calospora MUT 4182</name>
    <dbReference type="NCBI Taxonomy" id="1051891"/>
    <lineage>
        <taxon>Eukaryota</taxon>
        <taxon>Fungi</taxon>
        <taxon>Dikarya</taxon>
        <taxon>Basidiomycota</taxon>
        <taxon>Agaricomycotina</taxon>
        <taxon>Agaricomycetes</taxon>
        <taxon>Cantharellales</taxon>
        <taxon>Tulasnellaceae</taxon>
        <taxon>Tulasnella</taxon>
    </lineage>
</organism>
<reference evidence="4" key="2">
    <citation type="submission" date="2015-01" db="EMBL/GenBank/DDBJ databases">
        <title>Evolutionary Origins and Diversification of the Mycorrhizal Mutualists.</title>
        <authorList>
            <consortium name="DOE Joint Genome Institute"/>
            <consortium name="Mycorrhizal Genomics Consortium"/>
            <person name="Kohler A."/>
            <person name="Kuo A."/>
            <person name="Nagy L.G."/>
            <person name="Floudas D."/>
            <person name="Copeland A."/>
            <person name="Barry K.W."/>
            <person name="Cichocki N."/>
            <person name="Veneault-Fourrey C."/>
            <person name="LaButti K."/>
            <person name="Lindquist E.A."/>
            <person name="Lipzen A."/>
            <person name="Lundell T."/>
            <person name="Morin E."/>
            <person name="Murat C."/>
            <person name="Riley R."/>
            <person name="Ohm R."/>
            <person name="Sun H."/>
            <person name="Tunlid A."/>
            <person name="Henrissat B."/>
            <person name="Grigoriev I.V."/>
            <person name="Hibbett D.S."/>
            <person name="Martin F."/>
        </authorList>
    </citation>
    <scope>NUCLEOTIDE SEQUENCE [LARGE SCALE GENOMIC DNA]</scope>
    <source>
        <strain evidence="4">MUT 4182</strain>
    </source>
</reference>
<dbReference type="STRING" id="1051891.A0A0C3Q5Z4"/>
<dbReference type="CDD" id="cd00085">
    <property type="entry name" value="HNHc"/>
    <property type="match status" value="1"/>
</dbReference>
<dbReference type="InterPro" id="IPR003615">
    <property type="entry name" value="HNH_nuc"/>
</dbReference>
<reference evidence="3 4" key="1">
    <citation type="submission" date="2014-04" db="EMBL/GenBank/DDBJ databases">
        <authorList>
            <consortium name="DOE Joint Genome Institute"/>
            <person name="Kuo A."/>
            <person name="Girlanda M."/>
            <person name="Perotto S."/>
            <person name="Kohler A."/>
            <person name="Nagy L.G."/>
            <person name="Floudas D."/>
            <person name="Copeland A."/>
            <person name="Barry K.W."/>
            <person name="Cichocki N."/>
            <person name="Veneault-Fourrey C."/>
            <person name="LaButti K."/>
            <person name="Lindquist E.A."/>
            <person name="Lipzen A."/>
            <person name="Lundell T."/>
            <person name="Morin E."/>
            <person name="Murat C."/>
            <person name="Sun H."/>
            <person name="Tunlid A."/>
            <person name="Henrissat B."/>
            <person name="Grigoriev I.V."/>
            <person name="Hibbett D.S."/>
            <person name="Martin F."/>
            <person name="Nordberg H.P."/>
            <person name="Cantor M.N."/>
            <person name="Hua S.X."/>
        </authorList>
    </citation>
    <scope>NUCLEOTIDE SEQUENCE [LARGE SCALE GENOMIC DNA]</scope>
    <source>
        <strain evidence="3 4">MUT 4182</strain>
    </source>
</reference>
<dbReference type="HOGENOM" id="CLU_866515_0_0_1"/>
<keyword evidence="4" id="KW-1185">Reference proteome</keyword>
<feature type="region of interest" description="Disordered" evidence="1">
    <location>
        <begin position="219"/>
        <end position="253"/>
    </location>
</feature>
<name>A0A0C3Q5Z4_9AGAM</name>
<dbReference type="Pfam" id="PF13391">
    <property type="entry name" value="HNH_2"/>
    <property type="match status" value="1"/>
</dbReference>